<evidence type="ECO:0000259" key="1">
    <source>
        <dbReference type="Pfam" id="PF01636"/>
    </source>
</evidence>
<keyword evidence="2" id="KW-0418">Kinase</keyword>
<sequence length="499" mass="56677">MPPHDSVHVHQYVSAIDDLADDDNLAACNAWTRNVLAEKSLRALEAFVADAMHATATYVENMRGSYNLVLKFRVGKQAGAVDDNTTFSSKQHVVLRLPRHGYYPPVLVAEMLETEVAWMHYFVAHGIAKVPTIFAWSSTSDNGINSPFMLTEFIDGAILNGCLELWFKSTDPQDKTRLHAAYEDLAAMQLAIYRHRFDKIGGLCESDDGRWEIARRPVTHTMRDILLNVPGTTTDAWPRGPLSTAAEYKALFLQLYRTQQDTLRSINTPGHWTRDGSDLLWEPNEGEDIDMDLARAKAAGRIVARHGFAHPDCLAHLNDRDTGPFRIFNVDIHPRNMIVNPDTGRIVAIFDLEGTNALPAAFAEDPPLFLRPFMLFHIIALGKLKDWEKTYAPLLDTYLDTMQRLEARQPPTDAAEDNGRTPLSASMRASWESKRWLEHFAMSNLNLSDYVFWSHLYSKMKPILDAKQDDLDQEIKAYQLHTERQIAAYEKDRIARKSR</sequence>
<dbReference type="Pfam" id="PF01636">
    <property type="entry name" value="APH"/>
    <property type="match status" value="1"/>
</dbReference>
<dbReference type="AlphaFoldDB" id="A0A167X5X1"/>
<evidence type="ECO:0000313" key="2">
    <source>
        <dbReference type="EMBL" id="OAA64568.1"/>
    </source>
</evidence>
<reference evidence="2 3" key="1">
    <citation type="journal article" date="2016" name="Genome Biol. Evol.">
        <title>Divergent and convergent evolution of fungal pathogenicity.</title>
        <authorList>
            <person name="Shang Y."/>
            <person name="Xiao G."/>
            <person name="Zheng P."/>
            <person name="Cen K."/>
            <person name="Zhan S."/>
            <person name="Wang C."/>
        </authorList>
    </citation>
    <scope>NUCLEOTIDE SEQUENCE [LARGE SCALE GENOMIC DNA]</scope>
    <source>
        <strain evidence="2 3">RCEF 264</strain>
    </source>
</reference>
<feature type="domain" description="Aminoglycoside phosphotransferase" evidence="1">
    <location>
        <begin position="91"/>
        <end position="353"/>
    </location>
</feature>
<dbReference type="OrthoDB" id="4867133at2759"/>
<accession>A0A167X5X1</accession>
<dbReference type="PANTHER" id="PTHR21310">
    <property type="entry name" value="AMINOGLYCOSIDE PHOSPHOTRANSFERASE-RELATED-RELATED"/>
    <property type="match status" value="1"/>
</dbReference>
<name>A0A167X5X1_9HYPO</name>
<evidence type="ECO:0000313" key="3">
    <source>
        <dbReference type="Proteomes" id="UP000076874"/>
    </source>
</evidence>
<proteinExistence type="predicted"/>
<dbReference type="InterPro" id="IPR011009">
    <property type="entry name" value="Kinase-like_dom_sf"/>
</dbReference>
<gene>
    <name evidence="2" type="ORF">SPI_03215</name>
</gene>
<dbReference type="EMBL" id="AZHD01000004">
    <property type="protein sequence ID" value="OAA64568.1"/>
    <property type="molecule type" value="Genomic_DNA"/>
</dbReference>
<protein>
    <submittedName>
        <fullName evidence="2">Protein kinase-like domain protein</fullName>
    </submittedName>
</protein>
<dbReference type="SUPFAM" id="SSF56112">
    <property type="entry name" value="Protein kinase-like (PK-like)"/>
    <property type="match status" value="1"/>
</dbReference>
<dbReference type="InterPro" id="IPR002575">
    <property type="entry name" value="Aminoglycoside_PTrfase"/>
</dbReference>
<dbReference type="GO" id="GO:0016301">
    <property type="term" value="F:kinase activity"/>
    <property type="evidence" value="ECO:0007669"/>
    <property type="project" value="UniProtKB-KW"/>
</dbReference>
<dbReference type="InterPro" id="IPR051678">
    <property type="entry name" value="AGP_Transferase"/>
</dbReference>
<dbReference type="PANTHER" id="PTHR21310:SF37">
    <property type="entry name" value="AMINOGLYCOSIDE PHOSPHOTRANSFERASE DOMAIN-CONTAINING PROTEIN"/>
    <property type="match status" value="1"/>
</dbReference>
<comment type="caution">
    <text evidence="2">The sequence shown here is derived from an EMBL/GenBank/DDBJ whole genome shotgun (WGS) entry which is preliminary data.</text>
</comment>
<keyword evidence="3" id="KW-1185">Reference proteome</keyword>
<dbReference type="Proteomes" id="UP000076874">
    <property type="component" value="Unassembled WGS sequence"/>
</dbReference>
<keyword evidence="2" id="KW-0808">Transferase</keyword>
<organism evidence="2 3">
    <name type="scientific">Niveomyces insectorum RCEF 264</name>
    <dbReference type="NCBI Taxonomy" id="1081102"/>
    <lineage>
        <taxon>Eukaryota</taxon>
        <taxon>Fungi</taxon>
        <taxon>Dikarya</taxon>
        <taxon>Ascomycota</taxon>
        <taxon>Pezizomycotina</taxon>
        <taxon>Sordariomycetes</taxon>
        <taxon>Hypocreomycetidae</taxon>
        <taxon>Hypocreales</taxon>
        <taxon>Cordycipitaceae</taxon>
        <taxon>Niveomyces</taxon>
    </lineage>
</organism>